<reference evidence="12" key="2">
    <citation type="submission" date="2021-04" db="EMBL/GenBank/DDBJ databases">
        <authorList>
            <person name="Podell S."/>
        </authorList>
    </citation>
    <scope>NUCLEOTIDE SEQUENCE</scope>
    <source>
        <strain evidence="12">Hildebrandi</strain>
    </source>
</reference>
<dbReference type="EMBL" id="JAGRRH010000113">
    <property type="protein sequence ID" value="KAG7336661.1"/>
    <property type="molecule type" value="Genomic_DNA"/>
</dbReference>
<feature type="chain" id="PRO_5039844554" evidence="7">
    <location>
        <begin position="23"/>
        <end position="577"/>
    </location>
</feature>
<feature type="domain" description="Aspartate/glutamate/uridylate kinase" evidence="8">
    <location>
        <begin position="86"/>
        <end position="366"/>
    </location>
</feature>
<keyword evidence="7" id="KW-0732">Signal</keyword>
<evidence type="ECO:0000259" key="9">
    <source>
        <dbReference type="Pfam" id="PF22468"/>
    </source>
</evidence>
<dbReference type="FunFam" id="1.20.120.1320:FF:000001">
    <property type="entry name" value="Aspartokinase"/>
    <property type="match status" value="1"/>
</dbReference>
<dbReference type="GO" id="GO:0005524">
    <property type="term" value="F:ATP binding"/>
    <property type="evidence" value="ECO:0007669"/>
    <property type="project" value="UniProtKB-KW"/>
</dbReference>
<evidence type="ECO:0000256" key="5">
    <source>
        <dbReference type="ARBA" id="ARBA00022840"/>
    </source>
</evidence>
<dbReference type="GO" id="GO:0009089">
    <property type="term" value="P:lysine biosynthetic process via diaminopimelate"/>
    <property type="evidence" value="ECO:0007669"/>
    <property type="project" value="TreeGrafter"/>
</dbReference>
<dbReference type="GO" id="GO:0009090">
    <property type="term" value="P:homoserine biosynthetic process"/>
    <property type="evidence" value="ECO:0007669"/>
    <property type="project" value="TreeGrafter"/>
</dbReference>
<name>A0A9K3Q5S7_9STRA</name>
<comment type="similarity">
    <text evidence="1">Belongs to the aspartokinase family.</text>
</comment>
<evidence type="ECO:0000313" key="11">
    <source>
        <dbReference type="EMBL" id="KAG7336661.1"/>
    </source>
</evidence>
<reference evidence="12" key="1">
    <citation type="journal article" date="2021" name="Sci. Rep.">
        <title>Diploid genomic architecture of Nitzschia inconspicua, an elite biomass production diatom.</title>
        <authorList>
            <person name="Oliver A."/>
            <person name="Podell S."/>
            <person name="Pinowska A."/>
            <person name="Traller J.C."/>
            <person name="Smith S.R."/>
            <person name="McClure R."/>
            <person name="Beliaev A."/>
            <person name="Bohutskyi P."/>
            <person name="Hill E.A."/>
            <person name="Rabines A."/>
            <person name="Zheng H."/>
            <person name="Allen L.Z."/>
            <person name="Kuo A."/>
            <person name="Grigoriev I.V."/>
            <person name="Allen A.E."/>
            <person name="Hazlebeck D."/>
            <person name="Allen E.E."/>
        </authorList>
    </citation>
    <scope>NUCLEOTIDE SEQUENCE</scope>
    <source>
        <strain evidence="12">Hildebrandi</strain>
    </source>
</reference>
<evidence type="ECO:0000313" key="12">
    <source>
        <dbReference type="EMBL" id="KAG7371636.1"/>
    </source>
</evidence>
<dbReference type="Proteomes" id="UP000693970">
    <property type="component" value="Unassembled WGS sequence"/>
</dbReference>
<organism evidence="12 13">
    <name type="scientific">Nitzschia inconspicua</name>
    <dbReference type="NCBI Taxonomy" id="303405"/>
    <lineage>
        <taxon>Eukaryota</taxon>
        <taxon>Sar</taxon>
        <taxon>Stramenopiles</taxon>
        <taxon>Ochrophyta</taxon>
        <taxon>Bacillariophyta</taxon>
        <taxon>Bacillariophyceae</taxon>
        <taxon>Bacillariophycidae</taxon>
        <taxon>Bacillariales</taxon>
        <taxon>Bacillariaceae</taxon>
        <taxon>Nitzschia</taxon>
    </lineage>
</organism>
<dbReference type="InterPro" id="IPR054352">
    <property type="entry name" value="ACT_Aspartokinase"/>
</dbReference>
<feature type="domain" description="Aspartokinase ACT" evidence="9">
    <location>
        <begin position="481"/>
        <end position="532"/>
    </location>
</feature>
<proteinExistence type="inferred from homology"/>
<dbReference type="PANTHER" id="PTHR21499">
    <property type="entry name" value="ASPARTATE KINASE"/>
    <property type="match status" value="1"/>
</dbReference>
<dbReference type="EMBL" id="JAGRRH010000003">
    <property type="protein sequence ID" value="KAG7371636.1"/>
    <property type="molecule type" value="Genomic_DNA"/>
</dbReference>
<dbReference type="EMBL" id="JAGRRH010000117">
    <property type="protein sequence ID" value="KAG7336578.1"/>
    <property type="molecule type" value="Genomic_DNA"/>
</dbReference>
<protein>
    <submittedName>
        <fullName evidence="12">Aspartate/glutamate/uridylate kinase</fullName>
    </submittedName>
</protein>
<sequence length="577" mass="62842">MRFSTCVFVLLSVATVTSSTFAFVPLSQQRRSTSFSTTTSSSSPSSSSSSALFLSEEIKEYRKGLSQIHKNLDEVGGAAPKKRTDCVFKFGGSSLANAERINHVAHLIKDQIELGYRPRAVVCSAMGKTTNNLLSAGEFALEGRVCVDAIRTLHVNTMDEFQFDAKDHTRQDVNALLDECEQMLTGVRMIQELSPKSLDQLVSYGERCSVRIMAARLNQIGVPAQAFDAWDVGIQTDSSFGDAKLLPDHESAVQKAFDNRIDPNTVAVVTGFIGHDPNGKITTLGRGGSDLTATALGAALRLDEIQVWKDVDGILSTDPRVVPHAVALDQVSFEEASELAYFGAQVLHPIAMQPAMKYNVPVRVKNSYNPSAVGTIIQQEKSSQDRLVTAITYKKGITVLDISSTQMLGAYGFLSRVFGEFEKHKLSVDVLASSEVSVSLTLDKKQDVSEINALITDLQDCATVTRKDNMSILTLISDVNRSSEVLATVFRVFTQQQIKVEMMSQGASKVNISFIVRSDNLEHAITELHSCFFDNKCSVEPMEVTNKVLLEEEKEAVAATAATDGNTTSEEVEAVAP</sequence>
<evidence type="ECO:0000259" key="8">
    <source>
        <dbReference type="Pfam" id="PF00696"/>
    </source>
</evidence>
<evidence type="ECO:0000256" key="1">
    <source>
        <dbReference type="ARBA" id="ARBA00010122"/>
    </source>
</evidence>
<keyword evidence="6" id="KW-0028">Amino-acid biosynthesis</keyword>
<dbReference type="GO" id="GO:0004072">
    <property type="term" value="F:aspartate kinase activity"/>
    <property type="evidence" value="ECO:0007669"/>
    <property type="project" value="InterPro"/>
</dbReference>
<evidence type="ECO:0000256" key="4">
    <source>
        <dbReference type="ARBA" id="ARBA00022777"/>
    </source>
</evidence>
<dbReference type="AlphaFoldDB" id="A0A9K3Q5S7"/>
<evidence type="ECO:0000256" key="3">
    <source>
        <dbReference type="ARBA" id="ARBA00022741"/>
    </source>
</evidence>
<dbReference type="PROSITE" id="PS00324">
    <property type="entry name" value="ASPARTOKINASE"/>
    <property type="match status" value="1"/>
</dbReference>
<dbReference type="InterPro" id="IPR001048">
    <property type="entry name" value="Asp/Glu/Uridylate_kinase"/>
</dbReference>
<keyword evidence="3" id="KW-0547">Nucleotide-binding</keyword>
<evidence type="ECO:0000256" key="2">
    <source>
        <dbReference type="ARBA" id="ARBA00022679"/>
    </source>
</evidence>
<feature type="signal peptide" evidence="7">
    <location>
        <begin position="1"/>
        <end position="22"/>
    </location>
</feature>
<gene>
    <name evidence="12" type="ORF">IV203_017777</name>
    <name evidence="11" type="ORF">IV203_024892</name>
    <name evidence="10" type="ORF">IV203_025020</name>
</gene>
<evidence type="ECO:0000313" key="13">
    <source>
        <dbReference type="Proteomes" id="UP000693970"/>
    </source>
</evidence>
<dbReference type="InterPro" id="IPR018042">
    <property type="entry name" value="Aspartate_kinase_CS"/>
</dbReference>
<comment type="pathway">
    <text evidence="6">Amino-acid biosynthesis; L-lysine biosynthesis via DAP pathway; (S)-tetrahydrodipicolinate from L-aspartate: step 1/4.</text>
</comment>
<dbReference type="Pfam" id="PF00696">
    <property type="entry name" value="AA_kinase"/>
    <property type="match status" value="1"/>
</dbReference>
<dbReference type="PANTHER" id="PTHR21499:SF59">
    <property type="entry name" value="ASPARTOKINASE"/>
    <property type="match status" value="1"/>
</dbReference>
<evidence type="ECO:0000313" key="10">
    <source>
        <dbReference type="EMBL" id="KAG7336578.1"/>
    </source>
</evidence>
<keyword evidence="13" id="KW-1185">Reference proteome</keyword>
<dbReference type="NCBIfam" id="TIGR00657">
    <property type="entry name" value="asp_kinases"/>
    <property type="match status" value="1"/>
</dbReference>
<keyword evidence="5" id="KW-0067">ATP-binding</keyword>
<accession>A0A9K3Q5S7</accession>
<comment type="caution">
    <text evidence="12">The sequence shown here is derived from an EMBL/GenBank/DDBJ whole genome shotgun (WGS) entry which is preliminary data.</text>
</comment>
<keyword evidence="2" id="KW-0808">Transferase</keyword>
<keyword evidence="4 12" id="KW-0418">Kinase</keyword>
<comment type="pathway">
    <text evidence="6">Amino-acid biosynthesis; L-methionine biosynthesis via de novo pathway; L-homoserine from L-aspartate: step 1/3.</text>
</comment>
<comment type="pathway">
    <text evidence="6">Amino-acid biosynthesis; L-threonine biosynthesis; L-threonine from L-aspartate: step 1/5.</text>
</comment>
<dbReference type="Pfam" id="PF22468">
    <property type="entry name" value="ACT_9"/>
    <property type="match status" value="1"/>
</dbReference>
<evidence type="ECO:0000256" key="6">
    <source>
        <dbReference type="RuleBase" id="RU004249"/>
    </source>
</evidence>
<evidence type="ECO:0000256" key="7">
    <source>
        <dbReference type="SAM" id="SignalP"/>
    </source>
</evidence>
<dbReference type="InterPro" id="IPR001341">
    <property type="entry name" value="Asp_kinase"/>
</dbReference>
<dbReference type="OrthoDB" id="4323675at2759"/>
<dbReference type="GO" id="GO:0005829">
    <property type="term" value="C:cytosol"/>
    <property type="evidence" value="ECO:0007669"/>
    <property type="project" value="TreeGrafter"/>
</dbReference>